<dbReference type="EMBL" id="QGKY02001925">
    <property type="protein sequence ID" value="KAF2548448.1"/>
    <property type="molecule type" value="Genomic_DNA"/>
</dbReference>
<keyword evidence="3" id="KW-1185">Reference proteome</keyword>
<reference evidence="1" key="1">
    <citation type="submission" date="2019-12" db="EMBL/GenBank/DDBJ databases">
        <title>Genome sequencing and annotation of Brassica cretica.</title>
        <authorList>
            <person name="Studholme D.J."/>
            <person name="Sarris P.F."/>
        </authorList>
    </citation>
    <scope>NUCLEOTIDE SEQUENCE</scope>
    <source>
        <strain evidence="1">PFS-102/07</strain>
        <tissue evidence="1">Leaf</tissue>
    </source>
</reference>
<evidence type="ECO:0000313" key="3">
    <source>
        <dbReference type="Proteomes" id="UP000266723"/>
    </source>
</evidence>
<dbReference type="EMBL" id="QGKV02000297">
    <property type="protein sequence ID" value="KAF3606948.1"/>
    <property type="molecule type" value="Genomic_DNA"/>
</dbReference>
<sequence length="64" mass="7506">MRKKKKKNGDKCFEGFSVRRGKFSKLQLMIVARISVAREEFEMERCTKWEDFASKRKLGLGSGF</sequence>
<comment type="caution">
    <text evidence="1">The sequence shown here is derived from an EMBL/GenBank/DDBJ whole genome shotgun (WGS) entry which is preliminary data.</text>
</comment>
<evidence type="ECO:0000313" key="1">
    <source>
        <dbReference type="EMBL" id="KAF2548448.1"/>
    </source>
</evidence>
<evidence type="ECO:0000313" key="2">
    <source>
        <dbReference type="EMBL" id="KAF3606948.1"/>
    </source>
</evidence>
<proteinExistence type="predicted"/>
<name>A0A3N6SNP3_BRACR</name>
<reference evidence="2 3" key="3">
    <citation type="journal article" date="2020" name="BMC Genomics">
        <title>Intraspecific diversification of the crop wild relative Brassica cretica Lam. using demographic model selection.</title>
        <authorList>
            <person name="Kioukis A."/>
            <person name="Michalopoulou V.A."/>
            <person name="Briers L."/>
            <person name="Pirintsos S."/>
            <person name="Studholme D.J."/>
            <person name="Pavlidis P."/>
            <person name="Sarris P.F."/>
        </authorList>
    </citation>
    <scope>NUCLEOTIDE SEQUENCE [LARGE SCALE GENOMIC DNA]</scope>
    <source>
        <strain evidence="3">cv. PFS-1207/04</strain>
        <strain evidence="2">PFS-1207/04</strain>
    </source>
</reference>
<dbReference type="Proteomes" id="UP000266723">
    <property type="component" value="Unassembled WGS sequence"/>
</dbReference>
<organism evidence="1">
    <name type="scientific">Brassica cretica</name>
    <name type="common">Mustard</name>
    <dbReference type="NCBI Taxonomy" id="69181"/>
    <lineage>
        <taxon>Eukaryota</taxon>
        <taxon>Viridiplantae</taxon>
        <taxon>Streptophyta</taxon>
        <taxon>Embryophyta</taxon>
        <taxon>Tracheophyta</taxon>
        <taxon>Spermatophyta</taxon>
        <taxon>Magnoliopsida</taxon>
        <taxon>eudicotyledons</taxon>
        <taxon>Gunneridae</taxon>
        <taxon>Pentapetalae</taxon>
        <taxon>rosids</taxon>
        <taxon>malvids</taxon>
        <taxon>Brassicales</taxon>
        <taxon>Brassicaceae</taxon>
        <taxon>Brassiceae</taxon>
        <taxon>Brassica</taxon>
    </lineage>
</organism>
<dbReference type="AlphaFoldDB" id="A0A3N6SNP3"/>
<protein>
    <submittedName>
        <fullName evidence="1">Uncharacterized protein</fullName>
    </submittedName>
</protein>
<reference evidence="2" key="2">
    <citation type="submission" date="2019-12" db="EMBL/GenBank/DDBJ databases">
        <authorList>
            <person name="Studholme D.J."/>
            <person name="Sarris P."/>
        </authorList>
    </citation>
    <scope>NUCLEOTIDE SEQUENCE</scope>
    <source>
        <strain evidence="2">PFS-1207/04</strain>
        <tissue evidence="2">Leaf</tissue>
    </source>
</reference>
<accession>A0A3N6SNP3</accession>
<gene>
    <name evidence="2" type="ORF">DY000_02046909</name>
    <name evidence="1" type="ORF">F2Q70_00020951</name>
</gene>